<dbReference type="PANTHER" id="PTHR38600">
    <property type="entry name" value="TRANSCRIPTIONAL REGULATORY PROTEIN"/>
    <property type="match status" value="1"/>
</dbReference>
<dbReference type="InterPro" id="IPR036390">
    <property type="entry name" value="WH_DNA-bd_sf"/>
</dbReference>
<dbReference type="Proteomes" id="UP000026941">
    <property type="component" value="Unassembled WGS sequence"/>
</dbReference>
<dbReference type="SUPFAM" id="SSF46785">
    <property type="entry name" value="Winged helix' DNA-binding domain"/>
    <property type="match status" value="1"/>
</dbReference>
<dbReference type="EMBL" id="BAYX01000021">
    <property type="protein sequence ID" value="GAJ96336.1"/>
    <property type="molecule type" value="Genomic_DNA"/>
</dbReference>
<name>A0AA87QDF6_RHIRH</name>
<dbReference type="Pfam" id="PF12840">
    <property type="entry name" value="HTH_20"/>
    <property type="match status" value="1"/>
</dbReference>
<dbReference type="InterPro" id="IPR011991">
    <property type="entry name" value="ArsR-like_HTH"/>
</dbReference>
<accession>A0AA87QDF6</accession>
<dbReference type="PANTHER" id="PTHR38600:SF2">
    <property type="entry name" value="SLL0088 PROTEIN"/>
    <property type="match status" value="1"/>
</dbReference>
<dbReference type="AlphaFoldDB" id="A0AA87QDF6"/>
<sequence length="81" mass="9272">MRVTALAAHFEMSLNSVSKHIKVLEEAGLVTRRTLGREHFIAAELEPLKLTEGWFVQLKSIWELRLAALENLLVSKDERDD</sequence>
<evidence type="ECO:0000313" key="2">
    <source>
        <dbReference type="Proteomes" id="UP000026941"/>
    </source>
</evidence>
<protein>
    <submittedName>
        <fullName evidence="1">ArsR family transcriptional regulator</fullName>
    </submittedName>
</protein>
<proteinExistence type="predicted"/>
<evidence type="ECO:0000313" key="1">
    <source>
        <dbReference type="EMBL" id="GAJ96336.1"/>
    </source>
</evidence>
<dbReference type="InterPro" id="IPR036388">
    <property type="entry name" value="WH-like_DNA-bd_sf"/>
</dbReference>
<reference evidence="1 2" key="1">
    <citation type="submission" date="2014-05" db="EMBL/GenBank/DDBJ databases">
        <title>Whole genome shotgun sequence of Rhizobium rhizogenes NBRC 13257.</title>
        <authorList>
            <person name="Katano-Makiyama Y."/>
            <person name="Hosoyama A."/>
            <person name="Hashimoto M."/>
            <person name="Hosoyama Y."/>
            <person name="Noguchi M."/>
            <person name="Tsuchikane K."/>
            <person name="Kimura A."/>
            <person name="Ohji S."/>
            <person name="Ichikawa N."/>
            <person name="Yamazoe A."/>
            <person name="Fujita N."/>
        </authorList>
    </citation>
    <scope>NUCLEOTIDE SEQUENCE [LARGE SCALE GENOMIC DNA]</scope>
    <source>
        <strain evidence="1 2">NBRC 13257</strain>
    </source>
</reference>
<gene>
    <name evidence="1" type="ORF">RRH01S_21_00510</name>
</gene>
<dbReference type="GO" id="GO:0006355">
    <property type="term" value="P:regulation of DNA-templated transcription"/>
    <property type="evidence" value="ECO:0007669"/>
    <property type="project" value="UniProtKB-ARBA"/>
</dbReference>
<dbReference type="CDD" id="cd00090">
    <property type="entry name" value="HTH_ARSR"/>
    <property type="match status" value="1"/>
</dbReference>
<comment type="caution">
    <text evidence="1">The sequence shown here is derived from an EMBL/GenBank/DDBJ whole genome shotgun (WGS) entry which is preliminary data.</text>
</comment>
<dbReference type="Gene3D" id="1.10.10.10">
    <property type="entry name" value="Winged helix-like DNA-binding domain superfamily/Winged helix DNA-binding domain"/>
    <property type="match status" value="1"/>
</dbReference>
<organism evidence="1 2">
    <name type="scientific">Rhizobium rhizogenes NBRC 13257</name>
    <dbReference type="NCBI Taxonomy" id="1220581"/>
    <lineage>
        <taxon>Bacteria</taxon>
        <taxon>Pseudomonadati</taxon>
        <taxon>Pseudomonadota</taxon>
        <taxon>Alphaproteobacteria</taxon>
        <taxon>Hyphomicrobiales</taxon>
        <taxon>Rhizobiaceae</taxon>
        <taxon>Rhizobium/Agrobacterium group</taxon>
        <taxon>Rhizobium</taxon>
    </lineage>
</organism>